<dbReference type="GO" id="GO:1990077">
    <property type="term" value="C:primosome complex"/>
    <property type="evidence" value="ECO:0007669"/>
    <property type="project" value="UniProtKB-UniRule"/>
</dbReference>
<evidence type="ECO:0000313" key="10">
    <source>
        <dbReference type="EMBL" id="HIW96138.1"/>
    </source>
</evidence>
<feature type="binding site" evidence="8">
    <location>
        <position position="432"/>
    </location>
    <ligand>
        <name>Zn(2+)</name>
        <dbReference type="ChEBI" id="CHEBI:29105"/>
        <label>1</label>
    </ligand>
</feature>
<evidence type="ECO:0000256" key="3">
    <source>
        <dbReference type="ARBA" id="ARBA00022723"/>
    </source>
</evidence>
<dbReference type="GO" id="GO:0043138">
    <property type="term" value="F:3'-5' DNA helicase activity"/>
    <property type="evidence" value="ECO:0007669"/>
    <property type="project" value="TreeGrafter"/>
</dbReference>
<dbReference type="GO" id="GO:0008270">
    <property type="term" value="F:zinc ion binding"/>
    <property type="evidence" value="ECO:0007669"/>
    <property type="project" value="UniProtKB-UniRule"/>
</dbReference>
<dbReference type="SUPFAM" id="SSF52540">
    <property type="entry name" value="P-loop containing nucleoside triphosphate hydrolases"/>
    <property type="match status" value="1"/>
</dbReference>
<feature type="binding site" evidence="8">
    <location>
        <position position="400"/>
    </location>
    <ligand>
        <name>Zn(2+)</name>
        <dbReference type="ChEBI" id="CHEBI:29105"/>
        <label>2</label>
    </ligand>
</feature>
<dbReference type="InterPro" id="IPR005259">
    <property type="entry name" value="PriA"/>
</dbReference>
<gene>
    <name evidence="8" type="primary">priA</name>
    <name evidence="10" type="ORF">H9867_06625</name>
</gene>
<keyword evidence="1 8" id="KW-0639">Primosome</keyword>
<evidence type="ECO:0000256" key="7">
    <source>
        <dbReference type="ARBA" id="ARBA00023125"/>
    </source>
</evidence>
<accession>A0A9D1RXJ5</accession>
<dbReference type="AlphaFoldDB" id="A0A9D1RXJ5"/>
<dbReference type="Gene3D" id="3.40.1440.60">
    <property type="entry name" value="PriA, 3(prime) DNA-binding domain"/>
    <property type="match status" value="1"/>
</dbReference>
<feature type="binding site" evidence="8">
    <location>
        <position position="429"/>
    </location>
    <ligand>
        <name>Zn(2+)</name>
        <dbReference type="ChEBI" id="CHEBI:29105"/>
        <label>1</label>
    </ligand>
</feature>
<dbReference type="GO" id="GO:0003677">
    <property type="term" value="F:DNA binding"/>
    <property type="evidence" value="ECO:0007669"/>
    <property type="project" value="UniProtKB-UniRule"/>
</dbReference>
<dbReference type="InterPro" id="IPR041222">
    <property type="entry name" value="PriA_3primeBD"/>
</dbReference>
<dbReference type="Proteomes" id="UP000824189">
    <property type="component" value="Unassembled WGS sequence"/>
</dbReference>
<dbReference type="PANTHER" id="PTHR30580">
    <property type="entry name" value="PRIMOSOMAL PROTEIN N"/>
    <property type="match status" value="1"/>
</dbReference>
<protein>
    <recommendedName>
        <fullName evidence="8">Probable replication restart protein PriA</fullName>
    </recommendedName>
    <alternativeName>
        <fullName evidence="8">Putative ATP-dependent DNA helicase PriA</fullName>
    </alternativeName>
</protein>
<comment type="cofactor">
    <cofactor evidence="8">
        <name>Zn(2+)</name>
        <dbReference type="ChEBI" id="CHEBI:29105"/>
    </cofactor>
    <text evidence="8">Binds 2 zinc ions per subunit.</text>
</comment>
<comment type="subunit">
    <text evidence="8">Component of the replication restart primosome.</text>
</comment>
<dbReference type="Gene3D" id="3.40.50.300">
    <property type="entry name" value="P-loop containing nucleotide triphosphate hydrolases"/>
    <property type="match status" value="1"/>
</dbReference>
<dbReference type="GO" id="GO:0006302">
    <property type="term" value="P:double-strand break repair"/>
    <property type="evidence" value="ECO:0007669"/>
    <property type="project" value="InterPro"/>
</dbReference>
<evidence type="ECO:0000256" key="6">
    <source>
        <dbReference type="ARBA" id="ARBA00022840"/>
    </source>
</evidence>
<dbReference type="HAMAP" id="MF_00983">
    <property type="entry name" value="PriA"/>
    <property type="match status" value="1"/>
</dbReference>
<feature type="domain" description="Primosomal protein N' 3' DNA-binding" evidence="9">
    <location>
        <begin position="6"/>
        <end position="96"/>
    </location>
</feature>
<keyword evidence="4 8" id="KW-0547">Nucleotide-binding</keyword>
<feature type="binding site" evidence="8">
    <location>
        <position position="417"/>
    </location>
    <ligand>
        <name>Zn(2+)</name>
        <dbReference type="ChEBI" id="CHEBI:29105"/>
        <label>2</label>
    </ligand>
</feature>
<feature type="binding site" evidence="8">
    <location>
        <position position="388"/>
    </location>
    <ligand>
        <name>Zn(2+)</name>
        <dbReference type="ChEBI" id="CHEBI:29105"/>
        <label>1</label>
    </ligand>
</feature>
<dbReference type="Pfam" id="PF17764">
    <property type="entry name" value="PriA_3primeBD"/>
    <property type="match status" value="1"/>
</dbReference>
<dbReference type="InterPro" id="IPR042115">
    <property type="entry name" value="PriA_3primeBD_sf"/>
</dbReference>
<dbReference type="GO" id="GO:0006310">
    <property type="term" value="P:DNA recombination"/>
    <property type="evidence" value="ECO:0007669"/>
    <property type="project" value="InterPro"/>
</dbReference>
<name>A0A9D1RXJ5_9CORY</name>
<evidence type="ECO:0000256" key="8">
    <source>
        <dbReference type="HAMAP-Rule" id="MF_00983"/>
    </source>
</evidence>
<reference evidence="10" key="1">
    <citation type="journal article" date="2021" name="PeerJ">
        <title>Extensive microbial diversity within the chicken gut microbiome revealed by metagenomics and culture.</title>
        <authorList>
            <person name="Gilroy R."/>
            <person name="Ravi A."/>
            <person name="Getino M."/>
            <person name="Pursley I."/>
            <person name="Horton D.L."/>
            <person name="Alikhan N.F."/>
            <person name="Baker D."/>
            <person name="Gharbi K."/>
            <person name="Hall N."/>
            <person name="Watson M."/>
            <person name="Adriaenssens E.M."/>
            <person name="Foster-Nyarko E."/>
            <person name="Jarju S."/>
            <person name="Secka A."/>
            <person name="Antonio M."/>
            <person name="Oren A."/>
            <person name="Chaudhuri R.R."/>
            <person name="La Ragione R."/>
            <person name="Hildebrand F."/>
            <person name="Pallen M.J."/>
        </authorList>
    </citation>
    <scope>NUCLEOTIDE SEQUENCE</scope>
    <source>
        <strain evidence="10">4376</strain>
    </source>
</reference>
<comment type="similarity">
    <text evidence="8">Belongs to the helicase family. PriA subfamily.</text>
</comment>
<evidence type="ECO:0000256" key="1">
    <source>
        <dbReference type="ARBA" id="ARBA00022515"/>
    </source>
</evidence>
<dbReference type="GO" id="GO:0005524">
    <property type="term" value="F:ATP binding"/>
    <property type="evidence" value="ECO:0007669"/>
    <property type="project" value="UniProtKB-UniRule"/>
</dbReference>
<organism evidence="10 11">
    <name type="scientific">Candidatus Corynebacterium gallistercoris</name>
    <dbReference type="NCBI Taxonomy" id="2838530"/>
    <lineage>
        <taxon>Bacteria</taxon>
        <taxon>Bacillati</taxon>
        <taxon>Actinomycetota</taxon>
        <taxon>Actinomycetes</taxon>
        <taxon>Mycobacteriales</taxon>
        <taxon>Corynebacteriaceae</taxon>
        <taxon>Corynebacterium</taxon>
    </lineage>
</organism>
<feature type="binding site" evidence="8">
    <location>
        <position position="420"/>
    </location>
    <ligand>
        <name>Zn(2+)</name>
        <dbReference type="ChEBI" id="CHEBI:29105"/>
        <label>2</label>
    </ligand>
</feature>
<keyword evidence="2 8" id="KW-0235">DNA replication</keyword>
<dbReference type="GO" id="GO:0006269">
    <property type="term" value="P:DNA replication, synthesis of primer"/>
    <property type="evidence" value="ECO:0007669"/>
    <property type="project" value="UniProtKB-KW"/>
</dbReference>
<keyword evidence="3 8" id="KW-0479">Metal-binding</keyword>
<evidence type="ECO:0000256" key="5">
    <source>
        <dbReference type="ARBA" id="ARBA00022833"/>
    </source>
</evidence>
<comment type="caution">
    <text evidence="10">The sequence shown here is derived from an EMBL/GenBank/DDBJ whole genome shotgun (WGS) entry which is preliminary data.</text>
</comment>
<dbReference type="EMBL" id="DXFZ01000084">
    <property type="protein sequence ID" value="HIW96138.1"/>
    <property type="molecule type" value="Genomic_DNA"/>
</dbReference>
<evidence type="ECO:0000259" key="9">
    <source>
        <dbReference type="Pfam" id="PF17764"/>
    </source>
</evidence>
<feature type="binding site" evidence="8">
    <location>
        <position position="391"/>
    </location>
    <ligand>
        <name>Zn(2+)</name>
        <dbReference type="ChEBI" id="CHEBI:29105"/>
        <label>1</label>
    </ligand>
</feature>
<dbReference type="GO" id="GO:0006270">
    <property type="term" value="P:DNA replication initiation"/>
    <property type="evidence" value="ECO:0007669"/>
    <property type="project" value="TreeGrafter"/>
</dbReference>
<comment type="function">
    <text evidence="8">Initiates the restart of stalled replication forks, which reloads the replicative helicase on sites other than the origin of replication. Recognizes and binds to abandoned replication forks and remodels them to uncover a helicase loading site. Promotes assembly of the primosome at these replication forks.</text>
</comment>
<reference evidence="10" key="2">
    <citation type="submission" date="2021-04" db="EMBL/GenBank/DDBJ databases">
        <authorList>
            <person name="Gilroy R."/>
        </authorList>
    </citation>
    <scope>NUCLEOTIDE SEQUENCE</scope>
    <source>
        <strain evidence="10">4376</strain>
    </source>
</reference>
<keyword evidence="5 8" id="KW-0862">Zinc</keyword>
<proteinExistence type="inferred from homology"/>
<evidence type="ECO:0000256" key="4">
    <source>
        <dbReference type="ARBA" id="ARBA00022741"/>
    </source>
</evidence>
<dbReference type="InterPro" id="IPR027417">
    <property type="entry name" value="P-loop_NTPase"/>
</dbReference>
<comment type="caution">
    <text evidence="8">As this protein does not have any detectable helicase domains, it probably does not have helicase activity.</text>
</comment>
<evidence type="ECO:0000313" key="11">
    <source>
        <dbReference type="Proteomes" id="UP000824189"/>
    </source>
</evidence>
<keyword evidence="6 8" id="KW-0067">ATP-binding</keyword>
<feature type="binding site" evidence="8">
    <location>
        <position position="397"/>
    </location>
    <ligand>
        <name>Zn(2+)</name>
        <dbReference type="ChEBI" id="CHEBI:29105"/>
        <label>2</label>
    </ligand>
</feature>
<evidence type="ECO:0000256" key="2">
    <source>
        <dbReference type="ARBA" id="ARBA00022705"/>
    </source>
</evidence>
<dbReference type="PANTHER" id="PTHR30580:SF0">
    <property type="entry name" value="PRIMOSOMAL PROTEIN N"/>
    <property type="match status" value="1"/>
</dbReference>
<keyword evidence="7 8" id="KW-0238">DNA-binding</keyword>
<sequence>MLGIAHLDRLFDYSVPAKWEGQAKAGVKVRVRFGGRLVDGIIIERRRRTDHPGDVKPIERVISPVVVMPERLWQLVNALADRYAGVRSDIVRSAIPSRHASAEKAGLFGGGKDWPDLYGALTPVEDVARDAWGGAQTALEPYVHGGAFLSAVAAGKAARASLLAAPGHDYEAIVAAVAAACAWNPAETGGGVLIIVPHQRHVDRLHAQLSAFVSSQQIVTLTASVGPSARYRRYMAIVQGQARIVIGTRSAATAPVHNLRLVCIVGESDDNLVDPRTPYMHARDVAIMHAEQHGAAVLIAGVHRSAEVHKLVSGGGFHDLLPARDVLRSRLPWLRGLGETDAQMEREIHNPGARIPSIGFEALRAAIDNNRPCLIHVPRRGYAPALACSSCRAPARCRRCNGPLELHEGHQAQPPQCRWCGTLAGNFRCSECGNRGLRMSVIGQDRTAEELGRAFPGVPVITSGGSRVVDEVPNKAGIVVATPGAEPRVQDGLYAACVIVDPWIPLHRQDLRAAETALRHWLEAAALVDSHAEGGRCIVAASAGLEIVQRLIRWDPVGAAARELAVRREASFPPAVAVAAIDGTRAGIEQLQEAWEMPPGTELLGPVDLPQGIRPPAGMDKAGPQEVPQRLIVRLADAHALGASLRQAQSVRSTAKTLHPLRVVIDPVRIG</sequence>